<evidence type="ECO:0000256" key="5">
    <source>
        <dbReference type="SAM" id="MobiDB-lite"/>
    </source>
</evidence>
<dbReference type="InterPro" id="IPR019427">
    <property type="entry name" value="7TM_GPCR_serpentine_rcpt_Srw"/>
</dbReference>
<proteinExistence type="predicted"/>
<dbReference type="Gene3D" id="1.20.1070.10">
    <property type="entry name" value="Rhodopsin 7-helix transmembrane proteins"/>
    <property type="match status" value="1"/>
</dbReference>
<feature type="transmembrane region" description="Helical" evidence="6">
    <location>
        <begin position="80"/>
        <end position="99"/>
    </location>
</feature>
<evidence type="ECO:0000313" key="9">
    <source>
        <dbReference type="Proteomes" id="UP001497623"/>
    </source>
</evidence>
<feature type="transmembrane region" description="Helical" evidence="6">
    <location>
        <begin position="34"/>
        <end position="60"/>
    </location>
</feature>
<dbReference type="EMBL" id="CAXKWB010004918">
    <property type="protein sequence ID" value="CAL4075791.1"/>
    <property type="molecule type" value="Genomic_DNA"/>
</dbReference>
<feature type="compositionally biased region" description="Polar residues" evidence="5">
    <location>
        <begin position="7"/>
        <end position="25"/>
    </location>
</feature>
<dbReference type="PANTHER" id="PTHR46641:SF22">
    <property type="entry name" value="PROCTOLIN RECEPTOR, ISOFORM A"/>
    <property type="match status" value="1"/>
</dbReference>
<dbReference type="PROSITE" id="PS50262">
    <property type="entry name" value="G_PROTEIN_RECEP_F1_2"/>
    <property type="match status" value="1"/>
</dbReference>
<dbReference type="Proteomes" id="UP001497623">
    <property type="component" value="Unassembled WGS sequence"/>
</dbReference>
<evidence type="ECO:0000256" key="1">
    <source>
        <dbReference type="ARBA" id="ARBA00004370"/>
    </source>
</evidence>
<keyword evidence="2 6" id="KW-0812">Transmembrane</keyword>
<feature type="non-terminal residue" evidence="8">
    <location>
        <position position="255"/>
    </location>
</feature>
<dbReference type="AlphaFoldDB" id="A0AAV2Q9A3"/>
<keyword evidence="4 6" id="KW-0472">Membrane</keyword>
<accession>A0AAV2Q9A3</accession>
<evidence type="ECO:0000259" key="7">
    <source>
        <dbReference type="PROSITE" id="PS50262"/>
    </source>
</evidence>
<sequence length="255" mass="28437">QQRRKMTLSSPGRCSVVSTGHGSQQQDHRKEHNITVMLIAVVIFALVCQMPTAVLLLYSTFYEPVEGSKTFYVMRSLGNIFNLLNAVNAAANFILYCAFSTSYRRTFVSTLLPCLSGHGEHTTATALLARDFGKNKTSANSPFREMDRKMSKKSENKLYGSKRVNLQSFGSYTPMKIDKNDKASEVKLTAPSITVTSPKLDNDMVGLGIQKTYTCNEYLPEEVFESLVTCSEFTDSPENNQPKEIGIIENRLSSE</sequence>
<evidence type="ECO:0000313" key="8">
    <source>
        <dbReference type="EMBL" id="CAL4075791.1"/>
    </source>
</evidence>
<dbReference type="SUPFAM" id="SSF81321">
    <property type="entry name" value="Family A G protein-coupled receptor-like"/>
    <property type="match status" value="1"/>
</dbReference>
<protein>
    <recommendedName>
        <fullName evidence="7">G-protein coupled receptors family 1 profile domain-containing protein</fullName>
    </recommendedName>
</protein>
<keyword evidence="9" id="KW-1185">Reference proteome</keyword>
<gene>
    <name evidence="8" type="ORF">MNOR_LOCUS9942</name>
</gene>
<organism evidence="8 9">
    <name type="scientific">Meganyctiphanes norvegica</name>
    <name type="common">Northern krill</name>
    <name type="synonym">Thysanopoda norvegica</name>
    <dbReference type="NCBI Taxonomy" id="48144"/>
    <lineage>
        <taxon>Eukaryota</taxon>
        <taxon>Metazoa</taxon>
        <taxon>Ecdysozoa</taxon>
        <taxon>Arthropoda</taxon>
        <taxon>Crustacea</taxon>
        <taxon>Multicrustacea</taxon>
        <taxon>Malacostraca</taxon>
        <taxon>Eumalacostraca</taxon>
        <taxon>Eucarida</taxon>
        <taxon>Euphausiacea</taxon>
        <taxon>Euphausiidae</taxon>
        <taxon>Meganyctiphanes</taxon>
    </lineage>
</organism>
<evidence type="ECO:0000256" key="6">
    <source>
        <dbReference type="SAM" id="Phobius"/>
    </source>
</evidence>
<dbReference type="InterPro" id="IPR052954">
    <property type="entry name" value="GPCR-Ligand_Int"/>
</dbReference>
<feature type="domain" description="G-protein coupled receptors family 1 profile" evidence="7">
    <location>
        <begin position="1"/>
        <end position="96"/>
    </location>
</feature>
<evidence type="ECO:0000256" key="2">
    <source>
        <dbReference type="ARBA" id="ARBA00022692"/>
    </source>
</evidence>
<name>A0AAV2Q9A3_MEGNR</name>
<dbReference type="Pfam" id="PF10324">
    <property type="entry name" value="7TM_GPCR_Srw"/>
    <property type="match status" value="1"/>
</dbReference>
<dbReference type="InterPro" id="IPR017452">
    <property type="entry name" value="GPCR_Rhodpsn_7TM"/>
</dbReference>
<keyword evidence="3 6" id="KW-1133">Transmembrane helix</keyword>
<dbReference type="GO" id="GO:0008528">
    <property type="term" value="F:G protein-coupled peptide receptor activity"/>
    <property type="evidence" value="ECO:0007669"/>
    <property type="project" value="InterPro"/>
</dbReference>
<evidence type="ECO:0000256" key="4">
    <source>
        <dbReference type="ARBA" id="ARBA00023136"/>
    </source>
</evidence>
<dbReference type="PANTHER" id="PTHR46641">
    <property type="entry name" value="FMRFAMIDE RECEPTOR-RELATED"/>
    <property type="match status" value="1"/>
</dbReference>
<feature type="region of interest" description="Disordered" evidence="5">
    <location>
        <begin position="1"/>
        <end position="27"/>
    </location>
</feature>
<dbReference type="GO" id="GO:0016020">
    <property type="term" value="C:membrane"/>
    <property type="evidence" value="ECO:0007669"/>
    <property type="project" value="UniProtKB-SubCell"/>
</dbReference>
<comment type="subcellular location">
    <subcellularLocation>
        <location evidence="1">Membrane</location>
    </subcellularLocation>
</comment>
<evidence type="ECO:0000256" key="3">
    <source>
        <dbReference type="ARBA" id="ARBA00022989"/>
    </source>
</evidence>
<comment type="caution">
    <text evidence="8">The sequence shown here is derived from an EMBL/GenBank/DDBJ whole genome shotgun (WGS) entry which is preliminary data.</text>
</comment>
<reference evidence="8 9" key="1">
    <citation type="submission" date="2024-05" db="EMBL/GenBank/DDBJ databases">
        <authorList>
            <person name="Wallberg A."/>
        </authorList>
    </citation>
    <scope>NUCLEOTIDE SEQUENCE [LARGE SCALE GENOMIC DNA]</scope>
</reference>
<feature type="non-terminal residue" evidence="8">
    <location>
        <position position="1"/>
    </location>
</feature>